<evidence type="ECO:0000256" key="12">
    <source>
        <dbReference type="ARBA" id="ARBA00023027"/>
    </source>
</evidence>
<evidence type="ECO:0000256" key="2">
    <source>
        <dbReference type="ARBA" id="ARBA00007012"/>
    </source>
</evidence>
<sequence>MSPPILALLLLTMGIGTAVTLTSSHWLVAWIGLEINTLAFLPIIAEKSDPRAIEAATKYFLIQATAASMILFAAVVNAWYTGLWEIGQMMSPYTSTLFTLGLGLKIGLAPLHLWMPEVLQGVDLTTGLILCTWQKVAPFCLLFQLHFSPPVVTVFGLMSAFIGAWGGLNQTQLRKLLAYSSISHLGWMLIVMQFLPSLSLIAFVLYFIMTAAVFLGLALTGSTTMTSLACASTKSVTMSVVLPLVLLSLGGLPPLTGFMPKWLIVHELTKQNATLTAALMIMPTLLSLYFYLRVAYITTLTMTPNNVIGLVTWRFQQPNARLPTALCITLALMLLPATPTILALFM</sequence>
<keyword evidence="12 17" id="KW-0520">NAD</keyword>
<evidence type="ECO:0000256" key="14">
    <source>
        <dbReference type="ARBA" id="ARBA00023128"/>
    </source>
</evidence>
<keyword evidence="14 17" id="KW-0496">Mitochondrion</keyword>
<keyword evidence="5" id="KW-0813">Transport</keyword>
<feature type="signal peptide" evidence="18">
    <location>
        <begin position="1"/>
        <end position="18"/>
    </location>
</feature>
<dbReference type="GO" id="GO:0006120">
    <property type="term" value="P:mitochondrial electron transport, NADH to ubiquinone"/>
    <property type="evidence" value="ECO:0007669"/>
    <property type="project" value="InterPro"/>
</dbReference>
<dbReference type="InterPro" id="IPR003917">
    <property type="entry name" value="NADH_UbQ_OxRdtase_chain2"/>
</dbReference>
<evidence type="ECO:0000256" key="5">
    <source>
        <dbReference type="ARBA" id="ARBA00022448"/>
    </source>
</evidence>
<dbReference type="PANTHER" id="PTHR46552">
    <property type="entry name" value="NADH-UBIQUINONE OXIDOREDUCTASE CHAIN 2"/>
    <property type="match status" value="1"/>
</dbReference>
<feature type="chain" id="PRO_5041274339" description="NADH-ubiquinone oxidoreductase chain 2" evidence="18">
    <location>
        <begin position="19"/>
        <end position="346"/>
    </location>
</feature>
<comment type="similarity">
    <text evidence="2 17">Belongs to the complex I subunit 2 family.</text>
</comment>
<dbReference type="InterPro" id="IPR010933">
    <property type="entry name" value="NADH_DH_su2_C"/>
</dbReference>
<evidence type="ECO:0000256" key="6">
    <source>
        <dbReference type="ARBA" id="ARBA00022660"/>
    </source>
</evidence>
<evidence type="ECO:0000256" key="8">
    <source>
        <dbReference type="ARBA" id="ARBA00022792"/>
    </source>
</evidence>
<feature type="transmembrane region" description="Helical" evidence="17">
    <location>
        <begin position="201"/>
        <end position="223"/>
    </location>
</feature>
<evidence type="ECO:0000256" key="3">
    <source>
        <dbReference type="ARBA" id="ARBA00012944"/>
    </source>
</evidence>
<dbReference type="InterPro" id="IPR001750">
    <property type="entry name" value="ND/Mrp_TM"/>
</dbReference>
<dbReference type="EC" id="7.1.1.2" evidence="3 17"/>
<dbReference type="PANTHER" id="PTHR46552:SF1">
    <property type="entry name" value="NADH-UBIQUINONE OXIDOREDUCTASE CHAIN 2"/>
    <property type="match status" value="1"/>
</dbReference>
<feature type="domain" description="NADH dehydrogenase subunit 2 C-terminal" evidence="20">
    <location>
        <begin position="288"/>
        <end position="342"/>
    </location>
</feature>
<evidence type="ECO:0000256" key="1">
    <source>
        <dbReference type="ARBA" id="ARBA00004448"/>
    </source>
</evidence>
<evidence type="ECO:0000256" key="7">
    <source>
        <dbReference type="ARBA" id="ARBA00022692"/>
    </source>
</evidence>
<dbReference type="PRINTS" id="PR01436">
    <property type="entry name" value="NADHDHGNASE2"/>
</dbReference>
<dbReference type="Pfam" id="PF00361">
    <property type="entry name" value="Proton_antipo_M"/>
    <property type="match status" value="1"/>
</dbReference>
<dbReference type="GO" id="GO:0008137">
    <property type="term" value="F:NADH dehydrogenase (ubiquinone) activity"/>
    <property type="evidence" value="ECO:0007669"/>
    <property type="project" value="UniProtKB-EC"/>
</dbReference>
<evidence type="ECO:0000313" key="21">
    <source>
        <dbReference type="EMBL" id="WMY90059.1"/>
    </source>
</evidence>
<comment type="catalytic activity">
    <reaction evidence="16 17">
        <text>a ubiquinone + NADH + 5 H(+)(in) = a ubiquinol + NAD(+) + 4 H(+)(out)</text>
        <dbReference type="Rhea" id="RHEA:29091"/>
        <dbReference type="Rhea" id="RHEA-COMP:9565"/>
        <dbReference type="Rhea" id="RHEA-COMP:9566"/>
        <dbReference type="ChEBI" id="CHEBI:15378"/>
        <dbReference type="ChEBI" id="CHEBI:16389"/>
        <dbReference type="ChEBI" id="CHEBI:17976"/>
        <dbReference type="ChEBI" id="CHEBI:57540"/>
        <dbReference type="ChEBI" id="CHEBI:57945"/>
        <dbReference type="EC" id="7.1.1.2"/>
    </reaction>
</comment>
<keyword evidence="7 17" id="KW-0812">Transmembrane</keyword>
<proteinExistence type="inferred from homology"/>
<keyword evidence="15 17" id="KW-0472">Membrane</keyword>
<evidence type="ECO:0000256" key="18">
    <source>
        <dbReference type="SAM" id="SignalP"/>
    </source>
</evidence>
<accession>A0AA51ZUC9</accession>
<dbReference type="EMBL" id="OR546184">
    <property type="protein sequence ID" value="WMY90059.1"/>
    <property type="molecule type" value="Genomic_DNA"/>
</dbReference>
<reference evidence="21" key="1">
    <citation type="submission" date="2023-09" db="EMBL/GenBank/DDBJ databases">
        <title>Mitochondrial Genomes of Fishes Derived by Genome Skimming.</title>
        <authorList>
            <person name="Bemis K."/>
            <person name="Collins A."/>
            <person name="Craine J.M."/>
            <person name="Hoban M."/>
            <person name="Leopold D.R."/>
            <person name="Meyer C."/>
            <person name="Murphy K.R."/>
            <person name="Pitassy D.E."/>
            <person name="Whitney J."/>
        </authorList>
    </citation>
    <scope>NUCLEOTIDE SEQUENCE</scope>
</reference>
<evidence type="ECO:0000259" key="20">
    <source>
        <dbReference type="Pfam" id="PF06444"/>
    </source>
</evidence>
<geneLocation type="mitochondrion" evidence="21"/>
<keyword evidence="18" id="KW-0732">Signal</keyword>
<feature type="transmembrane region" description="Helical" evidence="17">
    <location>
        <begin position="273"/>
        <end position="292"/>
    </location>
</feature>
<evidence type="ECO:0000256" key="15">
    <source>
        <dbReference type="ARBA" id="ARBA00023136"/>
    </source>
</evidence>
<evidence type="ECO:0000256" key="4">
    <source>
        <dbReference type="ARBA" id="ARBA00021008"/>
    </source>
</evidence>
<evidence type="ECO:0000256" key="10">
    <source>
        <dbReference type="ARBA" id="ARBA00022982"/>
    </source>
</evidence>
<evidence type="ECO:0000256" key="9">
    <source>
        <dbReference type="ARBA" id="ARBA00022967"/>
    </source>
</evidence>
<evidence type="ECO:0000256" key="13">
    <source>
        <dbReference type="ARBA" id="ARBA00023075"/>
    </source>
</evidence>
<protein>
    <recommendedName>
        <fullName evidence="4 17">NADH-ubiquinone oxidoreductase chain 2</fullName>
        <ecNumber evidence="3 17">7.1.1.2</ecNumber>
    </recommendedName>
</protein>
<evidence type="ECO:0000259" key="19">
    <source>
        <dbReference type="Pfam" id="PF00361"/>
    </source>
</evidence>
<feature type="transmembrane region" description="Helical" evidence="17">
    <location>
        <begin position="57"/>
        <end position="80"/>
    </location>
</feature>
<name>A0AA51ZUC9_9TELE</name>
<keyword evidence="6 17" id="KW-0679">Respiratory chain</keyword>
<feature type="transmembrane region" description="Helical" evidence="17">
    <location>
        <begin position="235"/>
        <end position="253"/>
    </location>
</feature>
<feature type="transmembrane region" description="Helical" evidence="17">
    <location>
        <begin position="176"/>
        <end position="195"/>
    </location>
</feature>
<keyword evidence="11 17" id="KW-1133">Transmembrane helix</keyword>
<gene>
    <name evidence="21" type="primary">ND2</name>
</gene>
<evidence type="ECO:0000256" key="17">
    <source>
        <dbReference type="RuleBase" id="RU003403"/>
    </source>
</evidence>
<comment type="subcellular location">
    <subcellularLocation>
        <location evidence="1 17">Mitochondrion inner membrane</location>
        <topology evidence="1 17">Multi-pass membrane protein</topology>
    </subcellularLocation>
</comment>
<comment type="function">
    <text evidence="17">Core subunit of the mitochondrial membrane respiratory chain NADH dehydrogenase (Complex I) which catalyzes electron transfer from NADH through the respiratory chain, using ubiquinone as an electron acceptor. Essential for the catalytic activity and assembly of complex I.</text>
</comment>
<feature type="transmembrane region" description="Helical" evidence="17">
    <location>
        <begin position="324"/>
        <end position="345"/>
    </location>
</feature>
<organism evidence="21">
    <name type="scientific">Antennariidae sp</name>
    <dbReference type="NCBI Taxonomy" id="3075082"/>
    <lineage>
        <taxon>Eukaryota</taxon>
        <taxon>Metazoa</taxon>
        <taxon>Chordata</taxon>
        <taxon>Craniata</taxon>
        <taxon>Vertebrata</taxon>
        <taxon>Euteleostomi</taxon>
        <taxon>Actinopterygii</taxon>
        <taxon>Neopterygii</taxon>
        <taxon>Teleostei</taxon>
        <taxon>Neoteleostei</taxon>
        <taxon>Acanthomorphata</taxon>
        <taxon>Eupercaria</taxon>
        <taxon>Lophiiformes</taxon>
        <taxon>Antennarioidei</taxon>
        <taxon>Antennariidae</taxon>
    </lineage>
</organism>
<dbReference type="Pfam" id="PF06444">
    <property type="entry name" value="NADH_dehy_S2_C"/>
    <property type="match status" value="1"/>
</dbReference>
<evidence type="ECO:0000256" key="16">
    <source>
        <dbReference type="ARBA" id="ARBA00049551"/>
    </source>
</evidence>
<dbReference type="InterPro" id="IPR050175">
    <property type="entry name" value="Complex_I_Subunit_2"/>
</dbReference>
<keyword evidence="13 17" id="KW-0830">Ubiquinone</keyword>
<keyword evidence="9 17" id="KW-1278">Translocase</keyword>
<keyword evidence="8 17" id="KW-0999">Mitochondrion inner membrane</keyword>
<feature type="transmembrane region" description="Helical" evidence="17">
    <location>
        <begin position="151"/>
        <end position="169"/>
    </location>
</feature>
<feature type="transmembrane region" description="Helical" evidence="17">
    <location>
        <begin position="92"/>
        <end position="115"/>
    </location>
</feature>
<evidence type="ECO:0000256" key="11">
    <source>
        <dbReference type="ARBA" id="ARBA00022989"/>
    </source>
</evidence>
<dbReference type="GO" id="GO:0005743">
    <property type="term" value="C:mitochondrial inner membrane"/>
    <property type="evidence" value="ECO:0007669"/>
    <property type="project" value="UniProtKB-SubCell"/>
</dbReference>
<dbReference type="AlphaFoldDB" id="A0AA51ZUC9"/>
<feature type="domain" description="NADH:quinone oxidoreductase/Mrp antiporter transmembrane" evidence="19">
    <location>
        <begin position="23"/>
        <end position="285"/>
    </location>
</feature>
<keyword evidence="10 17" id="KW-0249">Electron transport</keyword>